<name>A0A6L5XVQ8_9FIRM</name>
<dbReference type="Proteomes" id="UP000482209">
    <property type="component" value="Unassembled WGS sequence"/>
</dbReference>
<reference evidence="7 8" key="1">
    <citation type="submission" date="2019-08" db="EMBL/GenBank/DDBJ databases">
        <title>In-depth cultivation of the pig gut microbiome towards novel bacterial diversity and tailored functional studies.</title>
        <authorList>
            <person name="Wylensek D."/>
            <person name="Hitch T.C.A."/>
            <person name="Clavel T."/>
        </authorList>
    </citation>
    <scope>NUCLEOTIDE SEQUENCE [LARGE SCALE GENOMIC DNA]</scope>
    <source>
        <strain evidence="7 8">WCA-693-APC-MOT-I</strain>
    </source>
</reference>
<keyword evidence="8" id="KW-1185">Reference proteome</keyword>
<evidence type="ECO:0000256" key="2">
    <source>
        <dbReference type="ARBA" id="ARBA00022475"/>
    </source>
</evidence>
<feature type="transmembrane region" description="Helical" evidence="6">
    <location>
        <begin position="52"/>
        <end position="73"/>
    </location>
</feature>
<dbReference type="InterPro" id="IPR018385">
    <property type="entry name" value="C4_dicarb_anaerob_car-like"/>
</dbReference>
<gene>
    <name evidence="7" type="ORF">FYJ58_03085</name>
</gene>
<dbReference type="PANTHER" id="PTHR43652:SF6">
    <property type="entry name" value="ARGININE REPRESSOR"/>
    <property type="match status" value="1"/>
</dbReference>
<dbReference type="GO" id="GO:0005886">
    <property type="term" value="C:plasma membrane"/>
    <property type="evidence" value="ECO:0007669"/>
    <property type="project" value="UniProtKB-SubCell"/>
</dbReference>
<evidence type="ECO:0000256" key="4">
    <source>
        <dbReference type="ARBA" id="ARBA00022989"/>
    </source>
</evidence>
<dbReference type="EMBL" id="VUMT01000003">
    <property type="protein sequence ID" value="MSS62862.1"/>
    <property type="molecule type" value="Genomic_DNA"/>
</dbReference>
<keyword evidence="4 6" id="KW-1133">Transmembrane helix</keyword>
<accession>A0A6L5XVQ8</accession>
<evidence type="ECO:0000256" key="6">
    <source>
        <dbReference type="SAM" id="Phobius"/>
    </source>
</evidence>
<comment type="caution">
    <text evidence="7">The sequence shown here is derived from an EMBL/GenBank/DDBJ whole genome shotgun (WGS) entry which is preliminary data.</text>
</comment>
<feature type="transmembrane region" description="Helical" evidence="6">
    <location>
        <begin position="94"/>
        <end position="112"/>
    </location>
</feature>
<keyword evidence="3 6" id="KW-0812">Transmembrane</keyword>
<dbReference type="RefSeq" id="WP_154517079.1">
    <property type="nucleotide sequence ID" value="NZ_VUMT01000003.1"/>
</dbReference>
<proteinExistence type="predicted"/>
<evidence type="ECO:0000256" key="1">
    <source>
        <dbReference type="ARBA" id="ARBA00004651"/>
    </source>
</evidence>
<comment type="subcellular location">
    <subcellularLocation>
        <location evidence="1">Cell membrane</location>
        <topology evidence="1">Multi-pass membrane protein</topology>
    </subcellularLocation>
</comment>
<evidence type="ECO:0000313" key="7">
    <source>
        <dbReference type="EMBL" id="MSS62862.1"/>
    </source>
</evidence>
<feature type="transmembrane region" description="Helical" evidence="6">
    <location>
        <begin position="141"/>
        <end position="160"/>
    </location>
</feature>
<dbReference type="AlphaFoldDB" id="A0A6L5XVQ8"/>
<feature type="transmembrane region" description="Helical" evidence="6">
    <location>
        <begin position="286"/>
        <end position="304"/>
    </location>
</feature>
<keyword evidence="5 6" id="KW-0472">Membrane</keyword>
<dbReference type="Pfam" id="PF03606">
    <property type="entry name" value="DcuC"/>
    <property type="match status" value="1"/>
</dbReference>
<keyword evidence="2" id="KW-1003">Cell membrane</keyword>
<feature type="transmembrane region" description="Helical" evidence="6">
    <location>
        <begin position="180"/>
        <end position="204"/>
    </location>
</feature>
<feature type="transmembrane region" description="Helical" evidence="6">
    <location>
        <begin position="408"/>
        <end position="431"/>
    </location>
</feature>
<feature type="transmembrane region" description="Helical" evidence="6">
    <location>
        <begin position="451"/>
        <end position="470"/>
    </location>
</feature>
<dbReference type="InterPro" id="IPR051679">
    <property type="entry name" value="DASS-Related_Transporters"/>
</dbReference>
<feature type="transmembrane region" description="Helical" evidence="6">
    <location>
        <begin position="325"/>
        <end position="351"/>
    </location>
</feature>
<feature type="transmembrane region" description="Helical" evidence="6">
    <location>
        <begin position="118"/>
        <end position="136"/>
    </location>
</feature>
<evidence type="ECO:0000256" key="5">
    <source>
        <dbReference type="ARBA" id="ARBA00023136"/>
    </source>
</evidence>
<evidence type="ECO:0000256" key="3">
    <source>
        <dbReference type="ARBA" id="ARBA00022692"/>
    </source>
</evidence>
<evidence type="ECO:0000313" key="8">
    <source>
        <dbReference type="Proteomes" id="UP000482209"/>
    </source>
</evidence>
<protein>
    <submittedName>
        <fullName evidence="7">YfcC family protein</fullName>
    </submittedName>
</protein>
<organism evidence="7 8">
    <name type="scientific">Velocimicrobium porci</name>
    <dbReference type="NCBI Taxonomy" id="2606634"/>
    <lineage>
        <taxon>Bacteria</taxon>
        <taxon>Bacillati</taxon>
        <taxon>Bacillota</taxon>
        <taxon>Clostridia</taxon>
        <taxon>Lachnospirales</taxon>
        <taxon>Lachnospiraceae</taxon>
        <taxon>Velocimicrobium</taxon>
    </lineage>
</organism>
<feature type="transmembrane region" description="Helical" evidence="6">
    <location>
        <begin position="245"/>
        <end position="266"/>
    </location>
</feature>
<feature type="transmembrane region" description="Helical" evidence="6">
    <location>
        <begin position="12"/>
        <end position="32"/>
    </location>
</feature>
<dbReference type="PANTHER" id="PTHR43652">
    <property type="entry name" value="BASIC AMINO ACID ANTIPORTER YFCC-RELATED"/>
    <property type="match status" value="1"/>
</dbReference>
<sequence>MENKQKKQFQMPSAYSILILIIIILAIVTQFVGGDVKPASLSQVMLAPTNGFIDAIDVCVFILVLGGFLGVMTKTGALDEGIATIVRKLKGKEELLIPILMTLFSLGGTTYGMAEETMAFYALLVTTMIAAGFDAMVGASVILLGAGVGVLGSTVNPFAISAAIDALQGSNPDIQVNQTIILGVGALLWLSSLVVAIIYVMSYAKKVKADSGKSILSAVERANSVEAYGKAGEEEETKLTGSQKVALIIFAIAFIIMIISLIPWASFGVNMPGWTAVLTGQVLGDWYFQELQAWFLIGAIIIGVSSRLGEREIVNSFVAGSADMVGVVLVIAVSRGISVIMSTTGLDAYVLQHASNALSNVSPALFTVGSYIVYLGLSFLIPSTSGLAAASMPTFGGLAYSIGLSPEIMILIFSAACGLVNLVTPTSAVVMGGLQIAKIEWPTWCKFVGKLLGIIFVMNVVILSIAMMICK</sequence>